<evidence type="ECO:0000313" key="1">
    <source>
        <dbReference type="EMBL" id="CAG8840923.1"/>
    </source>
</evidence>
<gene>
    <name evidence="1" type="ORF">GMARGA_LOCUS35152</name>
</gene>
<reference evidence="1 2" key="1">
    <citation type="submission" date="2021-06" db="EMBL/GenBank/DDBJ databases">
        <authorList>
            <person name="Kallberg Y."/>
            <person name="Tangrot J."/>
            <person name="Rosling A."/>
        </authorList>
    </citation>
    <scope>NUCLEOTIDE SEQUENCE [LARGE SCALE GENOMIC DNA]</scope>
    <source>
        <strain evidence="1 2">120-4 pot B 10/14</strain>
    </source>
</reference>
<sequence length="40" mass="4268">EVAVGRGFNFGILVTVEAHRIQPGAIRATIRSDGKDITTT</sequence>
<keyword evidence="2" id="KW-1185">Reference proteome</keyword>
<feature type="non-terminal residue" evidence="1">
    <location>
        <position position="1"/>
    </location>
</feature>
<accession>A0ABN7WU38</accession>
<dbReference type="Proteomes" id="UP000789901">
    <property type="component" value="Unassembled WGS sequence"/>
</dbReference>
<name>A0ABN7WU38_GIGMA</name>
<comment type="caution">
    <text evidence="1">The sequence shown here is derived from an EMBL/GenBank/DDBJ whole genome shotgun (WGS) entry which is preliminary data.</text>
</comment>
<organism evidence="1 2">
    <name type="scientific">Gigaspora margarita</name>
    <dbReference type="NCBI Taxonomy" id="4874"/>
    <lineage>
        <taxon>Eukaryota</taxon>
        <taxon>Fungi</taxon>
        <taxon>Fungi incertae sedis</taxon>
        <taxon>Mucoromycota</taxon>
        <taxon>Glomeromycotina</taxon>
        <taxon>Glomeromycetes</taxon>
        <taxon>Diversisporales</taxon>
        <taxon>Gigasporaceae</taxon>
        <taxon>Gigaspora</taxon>
    </lineage>
</organism>
<proteinExistence type="predicted"/>
<protein>
    <submittedName>
        <fullName evidence="1">32677_t:CDS:1</fullName>
    </submittedName>
</protein>
<evidence type="ECO:0000313" key="2">
    <source>
        <dbReference type="Proteomes" id="UP000789901"/>
    </source>
</evidence>
<dbReference type="EMBL" id="CAJVQB010064167">
    <property type="protein sequence ID" value="CAG8840923.1"/>
    <property type="molecule type" value="Genomic_DNA"/>
</dbReference>